<name>A0A654TEK3_MYCTX</name>
<evidence type="ECO:0000313" key="9">
    <source>
        <dbReference type="Proteomes" id="UP000049023"/>
    </source>
</evidence>
<reference evidence="6 7" key="1">
    <citation type="submission" date="2015-03" db="EMBL/GenBank/DDBJ databases">
        <authorList>
            <consortium name="Pathogen Informatics"/>
        </authorList>
    </citation>
    <scope>NUCLEOTIDE SEQUENCE [LARGE SCALE GENOMIC DNA]</scope>
    <source>
        <strain evidence="4 9">Bir 187</strain>
        <strain evidence="3 7">C09601061</strain>
        <strain evidence="2 8">G09901357</strain>
        <strain evidence="6">N09902308</strain>
    </source>
</reference>
<keyword evidence="1" id="KW-0812">Transmembrane</keyword>
<evidence type="ECO:0000313" key="6">
    <source>
        <dbReference type="Proteomes" id="UP000039021"/>
    </source>
</evidence>
<evidence type="ECO:0000313" key="5">
    <source>
        <dbReference type="EMBL" id="COX07749.1"/>
    </source>
</evidence>
<dbReference type="Proteomes" id="UP000049023">
    <property type="component" value="Unassembled WGS sequence"/>
</dbReference>
<evidence type="ECO:0000313" key="7">
    <source>
        <dbReference type="Proteomes" id="UP000046680"/>
    </source>
</evidence>
<sequence length="56" mass="6240">MISFISSVSPTMRWVVLAISAIKLCIRVNTAIVVAISSACFSMSFARSRWYFMVCS</sequence>
<proteinExistence type="predicted"/>
<evidence type="ECO:0000313" key="2">
    <source>
        <dbReference type="EMBL" id="CFE45656.1"/>
    </source>
</evidence>
<keyword evidence="1" id="KW-1133">Transmembrane helix</keyword>
<evidence type="ECO:0000313" key="3">
    <source>
        <dbReference type="EMBL" id="CFR64829.1"/>
    </source>
</evidence>
<evidence type="ECO:0000313" key="4">
    <source>
        <dbReference type="EMBL" id="CKT41500.1"/>
    </source>
</evidence>
<reference evidence="5" key="2">
    <citation type="submission" date="2015-03" db="EMBL/GenBank/DDBJ databases">
        <authorList>
            <consortium name="Pathogen Informatics"/>
            <person name="Murphy D."/>
        </authorList>
    </citation>
    <scope>NUCLEOTIDE SEQUENCE</scope>
    <source>
        <strain evidence="5">N09902308</strain>
    </source>
</reference>
<dbReference type="EMBL" id="CSBK01000192">
    <property type="protein sequence ID" value="COX07749.1"/>
    <property type="molecule type" value="Genomic_DNA"/>
</dbReference>
<gene>
    <name evidence="3" type="ORF">ERS007657_00102</name>
    <name evidence="2" type="ORF">ERS007681_03883</name>
    <name evidence="5" type="ORF">ERS007739_00633</name>
    <name evidence="4" type="ORF">ERS027661_04319</name>
</gene>
<evidence type="ECO:0000256" key="1">
    <source>
        <dbReference type="SAM" id="Phobius"/>
    </source>
</evidence>
<dbReference type="Proteomes" id="UP000048289">
    <property type="component" value="Unassembled WGS sequence"/>
</dbReference>
<dbReference type="EMBL" id="CNFU01001423">
    <property type="protein sequence ID" value="CKT41500.1"/>
    <property type="molecule type" value="Genomic_DNA"/>
</dbReference>
<dbReference type="Proteomes" id="UP000046680">
    <property type="component" value="Unassembled WGS sequence"/>
</dbReference>
<accession>A0A654TEK3</accession>
<keyword evidence="1" id="KW-0472">Membrane</keyword>
<evidence type="ECO:0000313" key="8">
    <source>
        <dbReference type="Proteomes" id="UP000048289"/>
    </source>
</evidence>
<dbReference type="AlphaFoldDB" id="A0A654TEK3"/>
<protein>
    <submittedName>
        <fullName evidence="2">Uncharacterized protein</fullName>
    </submittedName>
</protein>
<dbReference type="Proteomes" id="UP000039021">
    <property type="component" value="Unassembled WGS sequence"/>
</dbReference>
<dbReference type="EMBL" id="CGCX01000018">
    <property type="protein sequence ID" value="CFR64829.1"/>
    <property type="molecule type" value="Genomic_DNA"/>
</dbReference>
<feature type="transmembrane region" description="Helical" evidence="1">
    <location>
        <begin position="14"/>
        <end position="41"/>
    </location>
</feature>
<dbReference type="EMBL" id="CFOE01000771">
    <property type="protein sequence ID" value="CFE45656.1"/>
    <property type="molecule type" value="Genomic_DNA"/>
</dbReference>
<organism evidence="2 8">
    <name type="scientific">Mycobacterium tuberculosis</name>
    <dbReference type="NCBI Taxonomy" id="1773"/>
    <lineage>
        <taxon>Bacteria</taxon>
        <taxon>Bacillati</taxon>
        <taxon>Actinomycetota</taxon>
        <taxon>Actinomycetes</taxon>
        <taxon>Mycobacteriales</taxon>
        <taxon>Mycobacteriaceae</taxon>
        <taxon>Mycobacterium</taxon>
        <taxon>Mycobacterium tuberculosis complex</taxon>
    </lineage>
</organism>